<organism evidence="2 3">
    <name type="scientific">Faecalicoccus pleomorphus</name>
    <dbReference type="NCBI Taxonomy" id="1323"/>
    <lineage>
        <taxon>Bacteria</taxon>
        <taxon>Bacillati</taxon>
        <taxon>Bacillota</taxon>
        <taxon>Erysipelotrichia</taxon>
        <taxon>Erysipelotrichales</taxon>
        <taxon>Erysipelotrichaceae</taxon>
        <taxon>Faecalicoccus</taxon>
    </lineage>
</organism>
<dbReference type="Proteomes" id="UP000255523">
    <property type="component" value="Unassembled WGS sequence"/>
</dbReference>
<reference evidence="2 3" key="1">
    <citation type="submission" date="2018-06" db="EMBL/GenBank/DDBJ databases">
        <authorList>
            <consortium name="Pathogen Informatics"/>
            <person name="Doyle S."/>
        </authorList>
    </citation>
    <scope>NUCLEOTIDE SEQUENCE [LARGE SCALE GENOMIC DNA]</scope>
    <source>
        <strain evidence="2 3">NCTC11087</strain>
    </source>
</reference>
<proteinExistence type="predicted"/>
<evidence type="ECO:0000256" key="1">
    <source>
        <dbReference type="SAM" id="Phobius"/>
    </source>
</evidence>
<dbReference type="AlphaFoldDB" id="A0A380LJR6"/>
<keyword evidence="3" id="KW-1185">Reference proteome</keyword>
<gene>
    <name evidence="2" type="ORF">NCTC11087_00446</name>
</gene>
<feature type="transmembrane region" description="Helical" evidence="1">
    <location>
        <begin position="77"/>
        <end position="102"/>
    </location>
</feature>
<evidence type="ECO:0000313" key="3">
    <source>
        <dbReference type="Proteomes" id="UP000255523"/>
    </source>
</evidence>
<keyword evidence="1" id="KW-1133">Transmembrane helix</keyword>
<protein>
    <submittedName>
        <fullName evidence="2">Uncharacterized protein</fullName>
    </submittedName>
</protein>
<sequence>MFIKRRLTEYNLLSLLLFLSTVQYLYINTGIVCLISISLNCFLDQRFTFLIHLDIELYVQLFTTKKGIEPSSIPQRIFTVLLLIVRILRLLLPFACLSIPVLNLSSLHNSKILQLYELSESA</sequence>
<accession>A0A380LJR6</accession>
<name>A0A380LJR6_9FIRM</name>
<feature type="transmembrane region" description="Helical" evidence="1">
    <location>
        <begin position="12"/>
        <end position="37"/>
    </location>
</feature>
<keyword evidence="1" id="KW-0472">Membrane</keyword>
<evidence type="ECO:0000313" key="2">
    <source>
        <dbReference type="EMBL" id="SUO03581.1"/>
    </source>
</evidence>
<dbReference type="EMBL" id="UHFX01000003">
    <property type="protein sequence ID" value="SUO03581.1"/>
    <property type="molecule type" value="Genomic_DNA"/>
</dbReference>
<keyword evidence="1" id="KW-0812">Transmembrane</keyword>